<gene>
    <name evidence="4" type="ORF">WG901_09955</name>
</gene>
<dbReference type="InterPro" id="IPR017867">
    <property type="entry name" value="Tyr_phospatase_low_mol_wt"/>
</dbReference>
<reference evidence="4 5" key="1">
    <citation type="submission" date="2024-03" db="EMBL/GenBank/DDBJ databases">
        <authorList>
            <person name="Jo J.-H."/>
        </authorList>
    </citation>
    <scope>NUCLEOTIDE SEQUENCE [LARGE SCALE GENOMIC DNA]</scope>
    <source>
        <strain evidence="4 5">PS1R-30</strain>
    </source>
</reference>
<evidence type="ECO:0000259" key="3">
    <source>
        <dbReference type="SMART" id="SM00226"/>
    </source>
</evidence>
<evidence type="ECO:0000313" key="4">
    <source>
        <dbReference type="EMBL" id="MEJ5976957.1"/>
    </source>
</evidence>
<keyword evidence="5" id="KW-1185">Reference proteome</keyword>
<organism evidence="4 5">
    <name type="scientific">Novosphingobium anseongense</name>
    <dbReference type="NCBI Taxonomy" id="3133436"/>
    <lineage>
        <taxon>Bacteria</taxon>
        <taxon>Pseudomonadati</taxon>
        <taxon>Pseudomonadota</taxon>
        <taxon>Alphaproteobacteria</taxon>
        <taxon>Sphingomonadales</taxon>
        <taxon>Sphingomonadaceae</taxon>
        <taxon>Novosphingobium</taxon>
    </lineage>
</organism>
<keyword evidence="2" id="KW-0378">Hydrolase</keyword>
<name>A0ABU8RW25_9SPHN</name>
<sequence length="186" mass="20203">MRQWIDDRFGTPRGAVRLGLSYAEVAGGFAPIQRPERDAVRRLVFVCHGNICRSAFAEAIAQREGYATASFGLSTSTGSPAHPPIAAIAAERGLDLSPHRTTRVEDFVPLPGDYLLAMEVRHLRKMATIPAIAALPRGLLGSYAGLPLPHLHDPYKLGDGYTRVCLTRVEDAVERLCASFPAARRA</sequence>
<comment type="similarity">
    <text evidence="1">Belongs to the low molecular weight phosphotyrosine protein phosphatase family.</text>
</comment>
<protein>
    <submittedName>
        <fullName evidence="4">Phosphotyrosine protein phosphatase</fullName>
    </submittedName>
</protein>
<comment type="caution">
    <text evidence="4">The sequence shown here is derived from an EMBL/GenBank/DDBJ whole genome shotgun (WGS) entry which is preliminary data.</text>
</comment>
<feature type="domain" description="Phosphotyrosine protein phosphatase I" evidence="3">
    <location>
        <begin position="41"/>
        <end position="179"/>
    </location>
</feature>
<evidence type="ECO:0000256" key="2">
    <source>
        <dbReference type="ARBA" id="ARBA00022801"/>
    </source>
</evidence>
<dbReference type="EMBL" id="JBBHJZ010000002">
    <property type="protein sequence ID" value="MEJ5976957.1"/>
    <property type="molecule type" value="Genomic_DNA"/>
</dbReference>
<dbReference type="Pfam" id="PF01451">
    <property type="entry name" value="LMWPc"/>
    <property type="match status" value="1"/>
</dbReference>
<proteinExistence type="inferred from homology"/>
<dbReference type="SMART" id="SM00226">
    <property type="entry name" value="LMWPc"/>
    <property type="match status" value="1"/>
</dbReference>
<evidence type="ECO:0000256" key="1">
    <source>
        <dbReference type="ARBA" id="ARBA00011063"/>
    </source>
</evidence>
<dbReference type="RefSeq" id="WP_339586913.1">
    <property type="nucleotide sequence ID" value="NZ_JBBHJZ010000002.1"/>
</dbReference>
<evidence type="ECO:0000313" key="5">
    <source>
        <dbReference type="Proteomes" id="UP001361239"/>
    </source>
</evidence>
<dbReference type="InterPro" id="IPR023485">
    <property type="entry name" value="Ptyr_pPase"/>
</dbReference>
<dbReference type="Proteomes" id="UP001361239">
    <property type="component" value="Unassembled WGS sequence"/>
</dbReference>
<accession>A0ABU8RW25</accession>
<dbReference type="Gene3D" id="3.40.50.2300">
    <property type="match status" value="1"/>
</dbReference>
<dbReference type="PRINTS" id="PR00719">
    <property type="entry name" value="LMWPTPASE"/>
</dbReference>
<dbReference type="InterPro" id="IPR036196">
    <property type="entry name" value="Ptyr_pPase_sf"/>
</dbReference>
<dbReference type="SUPFAM" id="SSF52788">
    <property type="entry name" value="Phosphotyrosine protein phosphatases I"/>
    <property type="match status" value="1"/>
</dbReference>